<sequence>MESFAMEMHALFPQPTGLTCWNAVV</sequence>
<keyword evidence="2" id="KW-1185">Reference proteome</keyword>
<evidence type="ECO:0000313" key="1">
    <source>
        <dbReference type="EMBL" id="MCI64547.1"/>
    </source>
</evidence>
<comment type="caution">
    <text evidence="1">The sequence shown here is derived from an EMBL/GenBank/DDBJ whole genome shotgun (WGS) entry which is preliminary data.</text>
</comment>
<reference evidence="1 2" key="1">
    <citation type="journal article" date="2018" name="Front. Plant Sci.">
        <title>Red Clover (Trifolium pratense) and Zigzag Clover (T. medium) - A Picture of Genomic Similarities and Differences.</title>
        <authorList>
            <person name="Dluhosova J."/>
            <person name="Istvanek J."/>
            <person name="Nedelnik J."/>
            <person name="Repkova J."/>
        </authorList>
    </citation>
    <scope>NUCLEOTIDE SEQUENCE [LARGE SCALE GENOMIC DNA]</scope>
    <source>
        <strain evidence="2">cv. 10/8</strain>
        <tissue evidence="1">Leaf</tissue>
    </source>
</reference>
<evidence type="ECO:0000313" key="2">
    <source>
        <dbReference type="Proteomes" id="UP000265520"/>
    </source>
</evidence>
<protein>
    <submittedName>
        <fullName evidence="1">Uncharacterized protein</fullName>
    </submittedName>
</protein>
<feature type="non-terminal residue" evidence="1">
    <location>
        <position position="25"/>
    </location>
</feature>
<organism evidence="1 2">
    <name type="scientific">Trifolium medium</name>
    <dbReference type="NCBI Taxonomy" id="97028"/>
    <lineage>
        <taxon>Eukaryota</taxon>
        <taxon>Viridiplantae</taxon>
        <taxon>Streptophyta</taxon>
        <taxon>Embryophyta</taxon>
        <taxon>Tracheophyta</taxon>
        <taxon>Spermatophyta</taxon>
        <taxon>Magnoliopsida</taxon>
        <taxon>eudicotyledons</taxon>
        <taxon>Gunneridae</taxon>
        <taxon>Pentapetalae</taxon>
        <taxon>rosids</taxon>
        <taxon>fabids</taxon>
        <taxon>Fabales</taxon>
        <taxon>Fabaceae</taxon>
        <taxon>Papilionoideae</taxon>
        <taxon>50 kb inversion clade</taxon>
        <taxon>NPAAA clade</taxon>
        <taxon>Hologalegina</taxon>
        <taxon>IRL clade</taxon>
        <taxon>Trifolieae</taxon>
        <taxon>Trifolium</taxon>
    </lineage>
</organism>
<accession>A0A392TVS5</accession>
<proteinExistence type="predicted"/>
<dbReference type="AlphaFoldDB" id="A0A392TVS5"/>
<name>A0A392TVS5_9FABA</name>
<dbReference type="EMBL" id="LXQA010658424">
    <property type="protein sequence ID" value="MCI64547.1"/>
    <property type="molecule type" value="Genomic_DNA"/>
</dbReference>
<dbReference type="Proteomes" id="UP000265520">
    <property type="component" value="Unassembled WGS sequence"/>
</dbReference>